<keyword evidence="2 4" id="KW-0808">Transferase</keyword>
<dbReference type="InterPro" id="IPR029063">
    <property type="entry name" value="SAM-dependent_MTases_sf"/>
</dbReference>
<reference evidence="4 5" key="2">
    <citation type="submission" date="2020-08" db="EMBL/GenBank/DDBJ databases">
        <authorList>
            <person name="Partida-Martinez L."/>
            <person name="Huntemann M."/>
            <person name="Clum A."/>
            <person name="Wang J."/>
            <person name="Palaniappan K."/>
            <person name="Ritter S."/>
            <person name="Chen I.-M."/>
            <person name="Stamatis D."/>
            <person name="Reddy T."/>
            <person name="O'Malley R."/>
            <person name="Daum C."/>
            <person name="Shapiro N."/>
            <person name="Ivanova N."/>
            <person name="Kyrpides N."/>
            <person name="Woyke T."/>
        </authorList>
    </citation>
    <scope>NUCLEOTIDE SEQUENCE [LARGE SCALE GENOMIC DNA]</scope>
    <source>
        <strain evidence="4 5">AS2.23</strain>
    </source>
</reference>
<reference evidence="4 5" key="1">
    <citation type="submission" date="2020-08" db="EMBL/GenBank/DDBJ databases">
        <title>The Agave Microbiome: Exploring the role of microbial communities in plant adaptations to desert environments.</title>
        <authorList>
            <person name="Partida-Martinez L.P."/>
        </authorList>
    </citation>
    <scope>NUCLEOTIDE SEQUENCE [LARGE SCALE GENOMIC DNA]</scope>
    <source>
        <strain evidence="4 5">AS2.23</strain>
    </source>
</reference>
<dbReference type="GO" id="GO:0032259">
    <property type="term" value="P:methylation"/>
    <property type="evidence" value="ECO:0007669"/>
    <property type="project" value="UniProtKB-KW"/>
</dbReference>
<dbReference type="Proteomes" id="UP000533269">
    <property type="component" value="Unassembled WGS sequence"/>
</dbReference>
<dbReference type="RefSeq" id="WP_012084508.1">
    <property type="nucleotide sequence ID" value="NZ_JACHVY010000001.1"/>
</dbReference>
<gene>
    <name evidence="4" type="ORF">FHR75_000962</name>
</gene>
<dbReference type="PROSITE" id="PS51682">
    <property type="entry name" value="SAM_OMT_I"/>
    <property type="match status" value="1"/>
</dbReference>
<dbReference type="PANTHER" id="PTHR10509">
    <property type="entry name" value="O-METHYLTRANSFERASE-RELATED"/>
    <property type="match status" value="1"/>
</dbReference>
<comment type="caution">
    <text evidence="4">The sequence shown here is derived from an EMBL/GenBank/DDBJ whole genome shotgun (WGS) entry which is preliminary data.</text>
</comment>
<accession>A0A7W4TJQ1</accession>
<evidence type="ECO:0000313" key="4">
    <source>
        <dbReference type="EMBL" id="MBB2900174.1"/>
    </source>
</evidence>
<dbReference type="Pfam" id="PF01596">
    <property type="entry name" value="Methyltransf_3"/>
    <property type="match status" value="1"/>
</dbReference>
<dbReference type="Gene3D" id="3.40.50.150">
    <property type="entry name" value="Vaccinia Virus protein VP39"/>
    <property type="match status" value="1"/>
</dbReference>
<dbReference type="EMBL" id="JACHVY010000001">
    <property type="protein sequence ID" value="MBB2900174.1"/>
    <property type="molecule type" value="Genomic_DNA"/>
</dbReference>
<dbReference type="InterPro" id="IPR002935">
    <property type="entry name" value="SAM_O-MeTrfase"/>
</dbReference>
<dbReference type="GO" id="GO:0008757">
    <property type="term" value="F:S-adenosylmethionine-dependent methyltransferase activity"/>
    <property type="evidence" value="ECO:0007669"/>
    <property type="project" value="TreeGrafter"/>
</dbReference>
<name>A0A7W4TJQ1_KINRA</name>
<dbReference type="AlphaFoldDB" id="A0A7W4TJQ1"/>
<evidence type="ECO:0000256" key="3">
    <source>
        <dbReference type="ARBA" id="ARBA00022691"/>
    </source>
</evidence>
<dbReference type="PANTHER" id="PTHR10509:SF85">
    <property type="entry name" value="O-METHYLTRANSFERASE RV1220C-RELATED"/>
    <property type="match status" value="1"/>
</dbReference>
<evidence type="ECO:0000256" key="1">
    <source>
        <dbReference type="ARBA" id="ARBA00022603"/>
    </source>
</evidence>
<proteinExistence type="predicted"/>
<evidence type="ECO:0000313" key="5">
    <source>
        <dbReference type="Proteomes" id="UP000533269"/>
    </source>
</evidence>
<sequence length="217" mass="23258">MPTPPSRQVKQPVSWAYAEQFVPEDEVLQRARARAAELGLEPVSPGVASVLTVLTAATRARTVVEVGTGTGVSTISLLRGMGEDGVVTTIDSDAEAQRAARESVADDGIRPNRARLINGRALEVLPRLTDAAYDLVLLDGDEREYSAYLEQALRLLRPGGLLVVDDALWKGRVTDPAARDASTTALREVGRTVLEDGHWYPSLLPTGDGLLLAVKHG</sequence>
<dbReference type="CDD" id="cd02440">
    <property type="entry name" value="AdoMet_MTases"/>
    <property type="match status" value="1"/>
</dbReference>
<keyword evidence="3" id="KW-0949">S-adenosyl-L-methionine</keyword>
<dbReference type="SUPFAM" id="SSF53335">
    <property type="entry name" value="S-adenosyl-L-methionine-dependent methyltransferases"/>
    <property type="match status" value="1"/>
</dbReference>
<dbReference type="OMA" id="VCFEGVF"/>
<evidence type="ECO:0000256" key="2">
    <source>
        <dbReference type="ARBA" id="ARBA00022679"/>
    </source>
</evidence>
<keyword evidence="1 4" id="KW-0489">Methyltransferase</keyword>
<dbReference type="InterPro" id="IPR050362">
    <property type="entry name" value="Cation-dep_OMT"/>
</dbReference>
<organism evidence="4 5">
    <name type="scientific">Kineococcus radiotolerans</name>
    <dbReference type="NCBI Taxonomy" id="131568"/>
    <lineage>
        <taxon>Bacteria</taxon>
        <taxon>Bacillati</taxon>
        <taxon>Actinomycetota</taxon>
        <taxon>Actinomycetes</taxon>
        <taxon>Kineosporiales</taxon>
        <taxon>Kineosporiaceae</taxon>
        <taxon>Kineococcus</taxon>
    </lineage>
</organism>
<dbReference type="GO" id="GO:0008171">
    <property type="term" value="F:O-methyltransferase activity"/>
    <property type="evidence" value="ECO:0007669"/>
    <property type="project" value="InterPro"/>
</dbReference>
<protein>
    <submittedName>
        <fullName evidence="4">Putative O-methyltransferase YrrM</fullName>
    </submittedName>
</protein>